<sequence>MQTKQRKVEAAVRTPAVQETLSFHNEGPVYSYKNDTAKPKFHLNTGKNEHELQWHMTWYFFGCQKGDVSR</sequence>
<feature type="non-terminal residue" evidence="1">
    <location>
        <position position="1"/>
    </location>
</feature>
<proteinExistence type="predicted"/>
<name>A0A7R8WXG1_9CRUS</name>
<dbReference type="AlphaFoldDB" id="A0A7R8WXG1"/>
<organism evidence="1">
    <name type="scientific">Cyprideis torosa</name>
    <dbReference type="NCBI Taxonomy" id="163714"/>
    <lineage>
        <taxon>Eukaryota</taxon>
        <taxon>Metazoa</taxon>
        <taxon>Ecdysozoa</taxon>
        <taxon>Arthropoda</taxon>
        <taxon>Crustacea</taxon>
        <taxon>Oligostraca</taxon>
        <taxon>Ostracoda</taxon>
        <taxon>Podocopa</taxon>
        <taxon>Podocopida</taxon>
        <taxon>Cytherocopina</taxon>
        <taxon>Cytheroidea</taxon>
        <taxon>Cytherideidae</taxon>
        <taxon>Cyprideis</taxon>
    </lineage>
</organism>
<accession>A0A7R8WXG1</accession>
<evidence type="ECO:0000313" key="1">
    <source>
        <dbReference type="EMBL" id="CAD7239917.1"/>
    </source>
</evidence>
<dbReference type="EMBL" id="OB747783">
    <property type="protein sequence ID" value="CAD7239917.1"/>
    <property type="molecule type" value="Genomic_DNA"/>
</dbReference>
<reference evidence="1" key="1">
    <citation type="submission" date="2020-11" db="EMBL/GenBank/DDBJ databases">
        <authorList>
            <person name="Tran Van P."/>
        </authorList>
    </citation>
    <scope>NUCLEOTIDE SEQUENCE</scope>
</reference>
<protein>
    <submittedName>
        <fullName evidence="1">Uncharacterized protein</fullName>
    </submittedName>
</protein>
<gene>
    <name evidence="1" type="ORF">CTOB1V02_LOCUS17732</name>
</gene>